<keyword evidence="3" id="KW-1185">Reference proteome</keyword>
<keyword evidence="1" id="KW-0812">Transmembrane</keyword>
<reference evidence="2 3" key="1">
    <citation type="journal article" date="2015" name="Genome Biol.">
        <title>Comparative genomics of Steinernema reveals deeply conserved gene regulatory networks.</title>
        <authorList>
            <person name="Dillman A.R."/>
            <person name="Macchietto M."/>
            <person name="Porter C.F."/>
            <person name="Rogers A."/>
            <person name="Williams B."/>
            <person name="Antoshechkin I."/>
            <person name="Lee M.M."/>
            <person name="Goodwin Z."/>
            <person name="Lu X."/>
            <person name="Lewis E.E."/>
            <person name="Goodrich-Blair H."/>
            <person name="Stock S.P."/>
            <person name="Adams B.J."/>
            <person name="Sternberg P.W."/>
            <person name="Mortazavi A."/>
        </authorList>
    </citation>
    <scope>NUCLEOTIDE SEQUENCE [LARGE SCALE GENOMIC DNA]</scope>
    <source>
        <strain evidence="2 3">ALL</strain>
    </source>
</reference>
<name>A0A4U5MIK2_STECR</name>
<proteinExistence type="predicted"/>
<reference evidence="2 3" key="2">
    <citation type="journal article" date="2019" name="G3 (Bethesda)">
        <title>Hybrid Assembly of the Genome of the Entomopathogenic Nematode Steinernema carpocapsae Identifies the X-Chromosome.</title>
        <authorList>
            <person name="Serra L."/>
            <person name="Macchietto M."/>
            <person name="Macias-Munoz A."/>
            <person name="McGill C.J."/>
            <person name="Rodriguez I.M."/>
            <person name="Rodriguez B."/>
            <person name="Murad R."/>
            <person name="Mortazavi A."/>
        </authorList>
    </citation>
    <scope>NUCLEOTIDE SEQUENCE [LARGE SCALE GENOMIC DNA]</scope>
    <source>
        <strain evidence="2 3">ALL</strain>
    </source>
</reference>
<keyword evidence="1" id="KW-1133">Transmembrane helix</keyword>
<dbReference type="EMBL" id="AZBU02000007">
    <property type="protein sequence ID" value="TKR69171.1"/>
    <property type="molecule type" value="Genomic_DNA"/>
</dbReference>
<protein>
    <submittedName>
        <fullName evidence="2">Uncharacterized protein</fullName>
    </submittedName>
</protein>
<sequence>MERFVLGLMIGIPGFLFLVICLGVCAAVKSENRRHEEECCREIVVSHTNCDPRPIPEFCHQTTHHCHSDDDAAEAAEAAGIALLCCFAVVSAATDN</sequence>
<feature type="transmembrane region" description="Helical" evidence="1">
    <location>
        <begin position="6"/>
        <end position="28"/>
    </location>
</feature>
<accession>A0A4U5MIK2</accession>
<dbReference type="Proteomes" id="UP000298663">
    <property type="component" value="Unassembled WGS sequence"/>
</dbReference>
<organism evidence="2 3">
    <name type="scientific">Steinernema carpocapsae</name>
    <name type="common">Entomopathogenic nematode</name>
    <dbReference type="NCBI Taxonomy" id="34508"/>
    <lineage>
        <taxon>Eukaryota</taxon>
        <taxon>Metazoa</taxon>
        <taxon>Ecdysozoa</taxon>
        <taxon>Nematoda</taxon>
        <taxon>Chromadorea</taxon>
        <taxon>Rhabditida</taxon>
        <taxon>Tylenchina</taxon>
        <taxon>Panagrolaimomorpha</taxon>
        <taxon>Strongyloidoidea</taxon>
        <taxon>Steinernematidae</taxon>
        <taxon>Steinernema</taxon>
    </lineage>
</organism>
<evidence type="ECO:0000256" key="1">
    <source>
        <dbReference type="SAM" id="Phobius"/>
    </source>
</evidence>
<evidence type="ECO:0000313" key="2">
    <source>
        <dbReference type="EMBL" id="TKR69171.1"/>
    </source>
</evidence>
<dbReference type="AlphaFoldDB" id="A0A4U5MIK2"/>
<evidence type="ECO:0000313" key="3">
    <source>
        <dbReference type="Proteomes" id="UP000298663"/>
    </source>
</evidence>
<keyword evidence="1" id="KW-0472">Membrane</keyword>
<comment type="caution">
    <text evidence="2">The sequence shown here is derived from an EMBL/GenBank/DDBJ whole genome shotgun (WGS) entry which is preliminary data.</text>
</comment>
<gene>
    <name evidence="2" type="ORF">L596_021360</name>
</gene>